<name>A0AAV3QED6_LITER</name>
<accession>A0AAV3QED6</accession>
<evidence type="ECO:0000313" key="2">
    <source>
        <dbReference type="Proteomes" id="UP001454036"/>
    </source>
</evidence>
<dbReference type="EMBL" id="BAABME010003915">
    <property type="protein sequence ID" value="GAA0160542.1"/>
    <property type="molecule type" value="Genomic_DNA"/>
</dbReference>
<reference evidence="1 2" key="1">
    <citation type="submission" date="2024-01" db="EMBL/GenBank/DDBJ databases">
        <title>The complete chloroplast genome sequence of Lithospermum erythrorhizon: insights into the phylogenetic relationship among Boraginaceae species and the maternal lineages of purple gromwells.</title>
        <authorList>
            <person name="Okada T."/>
            <person name="Watanabe K."/>
        </authorList>
    </citation>
    <scope>NUCLEOTIDE SEQUENCE [LARGE SCALE GENOMIC DNA]</scope>
</reference>
<evidence type="ECO:0000313" key="1">
    <source>
        <dbReference type="EMBL" id="GAA0160542.1"/>
    </source>
</evidence>
<gene>
    <name evidence="1" type="ORF">LIER_17076</name>
</gene>
<comment type="caution">
    <text evidence="1">The sequence shown here is derived from an EMBL/GenBank/DDBJ whole genome shotgun (WGS) entry which is preliminary data.</text>
</comment>
<organism evidence="1 2">
    <name type="scientific">Lithospermum erythrorhizon</name>
    <name type="common">Purple gromwell</name>
    <name type="synonym">Lithospermum officinale var. erythrorhizon</name>
    <dbReference type="NCBI Taxonomy" id="34254"/>
    <lineage>
        <taxon>Eukaryota</taxon>
        <taxon>Viridiplantae</taxon>
        <taxon>Streptophyta</taxon>
        <taxon>Embryophyta</taxon>
        <taxon>Tracheophyta</taxon>
        <taxon>Spermatophyta</taxon>
        <taxon>Magnoliopsida</taxon>
        <taxon>eudicotyledons</taxon>
        <taxon>Gunneridae</taxon>
        <taxon>Pentapetalae</taxon>
        <taxon>asterids</taxon>
        <taxon>lamiids</taxon>
        <taxon>Boraginales</taxon>
        <taxon>Boraginaceae</taxon>
        <taxon>Boraginoideae</taxon>
        <taxon>Lithospermeae</taxon>
        <taxon>Lithospermum</taxon>
    </lineage>
</organism>
<dbReference type="AlphaFoldDB" id="A0AAV3QED6"/>
<protein>
    <submittedName>
        <fullName evidence="1">Uncharacterized protein</fullName>
    </submittedName>
</protein>
<proteinExistence type="predicted"/>
<keyword evidence="2" id="KW-1185">Reference proteome</keyword>
<dbReference type="Proteomes" id="UP001454036">
    <property type="component" value="Unassembled WGS sequence"/>
</dbReference>
<sequence length="208" mass="23418">MATPIPQYDSMAALRRQVDALFAKVAGQTRRGTNTELAGLAPFSPDIRGAIMLVVLKLPAFGSGGAHRGISVPYVLSPAGQQGVLQSLSDVIAFVEGLRMSKFKELLLKRQPQDIEEQRSPEPRRRRALDKIRAPDRAYSQTDLPRGSAFSRLQVDPRKRKEVKNGKIEYLTPLKTSAWNVFLEIEDRRLFPRPPRQKTSQIKRDMRG</sequence>